<dbReference type="EC" id="2.7.11.1" evidence="2"/>
<dbReference type="InterPro" id="IPR017441">
    <property type="entry name" value="Protein_kinase_ATP_BS"/>
</dbReference>
<dbReference type="PANTHER" id="PTHR45832:SF22">
    <property type="entry name" value="SERINE_THREONINE-PROTEIN KINASE SAMKA-RELATED"/>
    <property type="match status" value="1"/>
</dbReference>
<dbReference type="PROSITE" id="PS00107">
    <property type="entry name" value="PROTEIN_KINASE_ATP"/>
    <property type="match status" value="1"/>
</dbReference>
<dbReference type="AlphaFoldDB" id="A0A850Y4F0"/>
<feature type="non-terminal residue" evidence="7">
    <location>
        <position position="1"/>
    </location>
</feature>
<sequence>MLVSEGDPEAKYTELETIGKGGFGTVCKAVETATGEEVAIKKVSRLQESSNKLCLNEIQVMRDNMNANLVNYID</sequence>
<dbReference type="Gene3D" id="3.30.200.20">
    <property type="entry name" value="Phosphorylase Kinase, domain 1"/>
    <property type="match status" value="1"/>
</dbReference>
<dbReference type="GO" id="GO:0005524">
    <property type="term" value="F:ATP binding"/>
    <property type="evidence" value="ECO:0007669"/>
    <property type="project" value="UniProtKB-UniRule"/>
</dbReference>
<dbReference type="GO" id="GO:0004674">
    <property type="term" value="F:protein serine/threonine kinase activity"/>
    <property type="evidence" value="ECO:0007669"/>
    <property type="project" value="UniProtKB-EC"/>
</dbReference>
<dbReference type="InterPro" id="IPR000719">
    <property type="entry name" value="Prot_kinase_dom"/>
</dbReference>
<dbReference type="Proteomes" id="UP000628412">
    <property type="component" value="Unassembled WGS sequence"/>
</dbReference>
<keyword evidence="3 5" id="KW-0547">Nucleotide-binding</keyword>
<comment type="similarity">
    <text evidence="1">Belongs to the protein kinase superfamily. STE Ser/Thr protein kinase family. STE20 subfamily.</text>
</comment>
<feature type="non-terminal residue" evidence="7">
    <location>
        <position position="74"/>
    </location>
</feature>
<evidence type="ECO:0000313" key="8">
    <source>
        <dbReference type="Proteomes" id="UP000628412"/>
    </source>
</evidence>
<name>A0A850Y4F0_AEGCA</name>
<evidence type="ECO:0000256" key="4">
    <source>
        <dbReference type="ARBA" id="ARBA00022840"/>
    </source>
</evidence>
<evidence type="ECO:0000256" key="5">
    <source>
        <dbReference type="PROSITE-ProRule" id="PRU10141"/>
    </source>
</evidence>
<evidence type="ECO:0000259" key="6">
    <source>
        <dbReference type="PROSITE" id="PS50011"/>
    </source>
</evidence>
<evidence type="ECO:0000256" key="1">
    <source>
        <dbReference type="ARBA" id="ARBA00008874"/>
    </source>
</evidence>
<proteinExistence type="inferred from homology"/>
<organism evidence="7 8">
    <name type="scientific">Aegithalos caudatus</name>
    <name type="common">Long-tailed tit</name>
    <name type="synonym">Acredula caudata</name>
    <dbReference type="NCBI Taxonomy" id="73327"/>
    <lineage>
        <taxon>Eukaryota</taxon>
        <taxon>Metazoa</taxon>
        <taxon>Chordata</taxon>
        <taxon>Craniata</taxon>
        <taxon>Vertebrata</taxon>
        <taxon>Euteleostomi</taxon>
        <taxon>Archelosauria</taxon>
        <taxon>Archosauria</taxon>
        <taxon>Dinosauria</taxon>
        <taxon>Saurischia</taxon>
        <taxon>Theropoda</taxon>
        <taxon>Coelurosauria</taxon>
        <taxon>Aves</taxon>
        <taxon>Neognathae</taxon>
        <taxon>Neoaves</taxon>
        <taxon>Telluraves</taxon>
        <taxon>Australaves</taxon>
        <taxon>Passeriformes</taxon>
        <taxon>Sylvioidea</taxon>
        <taxon>Aegithalidae</taxon>
        <taxon>Aegithalos</taxon>
    </lineage>
</organism>
<keyword evidence="7" id="KW-0418">Kinase</keyword>
<comment type="caution">
    <text evidence="7">The sequence shown here is derived from an EMBL/GenBank/DDBJ whole genome shotgun (WGS) entry which is preliminary data.</text>
</comment>
<reference evidence="7" key="1">
    <citation type="submission" date="2019-10" db="EMBL/GenBank/DDBJ databases">
        <title>Bird 10,000 Genomes (B10K) Project - Family phase.</title>
        <authorList>
            <person name="Zhang G."/>
        </authorList>
    </citation>
    <scope>NUCLEOTIDE SEQUENCE</scope>
    <source>
        <strain evidence="7">B10K-DU-002-10</strain>
        <tissue evidence="7">Muscle</tissue>
    </source>
</reference>
<evidence type="ECO:0000256" key="3">
    <source>
        <dbReference type="ARBA" id="ARBA00022741"/>
    </source>
</evidence>
<accession>A0A850Y4F0</accession>
<keyword evidence="7" id="KW-0808">Transferase</keyword>
<dbReference type="PANTHER" id="PTHR45832">
    <property type="entry name" value="SERINE/THREONINE-PROTEIN KINASE SAMKA-RELATED-RELATED"/>
    <property type="match status" value="1"/>
</dbReference>
<evidence type="ECO:0000313" key="7">
    <source>
        <dbReference type="EMBL" id="NWH86943.1"/>
    </source>
</evidence>
<protein>
    <recommendedName>
        <fullName evidence="2">non-specific serine/threonine protein kinase</fullName>
        <ecNumber evidence="2">2.7.11.1</ecNumber>
    </recommendedName>
</protein>
<gene>
    <name evidence="7" type="primary">Pak3_3</name>
    <name evidence="7" type="ORF">AEGCAU_R09790</name>
</gene>
<keyword evidence="4 5" id="KW-0067">ATP-binding</keyword>
<feature type="binding site" evidence="5">
    <location>
        <position position="42"/>
    </location>
    <ligand>
        <name>ATP</name>
        <dbReference type="ChEBI" id="CHEBI:30616"/>
    </ligand>
</feature>
<evidence type="ECO:0000256" key="2">
    <source>
        <dbReference type="ARBA" id="ARBA00012513"/>
    </source>
</evidence>
<dbReference type="Pfam" id="PF00069">
    <property type="entry name" value="Pkinase"/>
    <property type="match status" value="1"/>
</dbReference>
<dbReference type="SUPFAM" id="SSF56112">
    <property type="entry name" value="Protein kinase-like (PK-like)"/>
    <property type="match status" value="1"/>
</dbReference>
<dbReference type="InterPro" id="IPR011009">
    <property type="entry name" value="Kinase-like_dom_sf"/>
</dbReference>
<dbReference type="InterPro" id="IPR051931">
    <property type="entry name" value="PAK3-like"/>
</dbReference>
<feature type="domain" description="Protein kinase" evidence="6">
    <location>
        <begin position="12"/>
        <end position="74"/>
    </location>
</feature>
<dbReference type="PROSITE" id="PS50011">
    <property type="entry name" value="PROTEIN_KINASE_DOM"/>
    <property type="match status" value="1"/>
</dbReference>
<keyword evidence="8" id="KW-1185">Reference proteome</keyword>
<dbReference type="EMBL" id="WEIU01007078">
    <property type="protein sequence ID" value="NWH86943.1"/>
    <property type="molecule type" value="Genomic_DNA"/>
</dbReference>